<keyword evidence="1" id="KW-0472">Membrane</keyword>
<dbReference type="PROSITE" id="PS51444">
    <property type="entry name" value="FH2"/>
    <property type="match status" value="1"/>
</dbReference>
<accession>A0A2K9RC65</accession>
<organism evidence="3">
    <name type="scientific">Escherichia coli</name>
    <dbReference type="NCBI Taxonomy" id="562"/>
    <lineage>
        <taxon>Bacteria</taxon>
        <taxon>Pseudomonadati</taxon>
        <taxon>Pseudomonadota</taxon>
        <taxon>Gammaproteobacteria</taxon>
        <taxon>Enterobacterales</taxon>
        <taxon>Enterobacteriaceae</taxon>
        <taxon>Escherichia</taxon>
    </lineage>
</organism>
<protein>
    <recommendedName>
        <fullName evidence="2">FH2 domain-containing protein</fullName>
    </recommendedName>
</protein>
<evidence type="ECO:0000313" key="3">
    <source>
        <dbReference type="EMBL" id="AUT31330.1"/>
    </source>
</evidence>
<keyword evidence="1" id="KW-1133">Transmembrane helix</keyword>
<evidence type="ECO:0000256" key="1">
    <source>
        <dbReference type="SAM" id="Phobius"/>
    </source>
</evidence>
<dbReference type="AlphaFoldDB" id="A0A2K9RC65"/>
<dbReference type="InterPro" id="IPR015425">
    <property type="entry name" value="FH2_Formin"/>
</dbReference>
<sequence>MKFYFPKILNSFYQILAECFGLYNSRKLHKVLVFMALAGNYLNLHNIILFML</sequence>
<feature type="domain" description="FH2" evidence="2">
    <location>
        <begin position="1"/>
        <end position="52"/>
    </location>
</feature>
<keyword evidence="1" id="KW-0812">Transmembrane</keyword>
<proteinExistence type="predicted"/>
<reference evidence="3" key="1">
    <citation type="journal article" date="2018" name="Can. J. Microbiol.">
        <title>Genetic diversity of K-antigen gene clusters of E. coli and their molecular typing using a suspension array.</title>
        <authorList>
            <person name="Yang S."/>
            <person name="Xi D."/>
            <person name="Jing F."/>
            <person name="Kong D."/>
            <person name="Wu J."/>
            <person name="Feng L."/>
            <person name="Cao B."/>
            <person name="Wang L."/>
        </authorList>
    </citation>
    <scope>NUCLEOTIDE SEQUENCE</scope>
    <source>
        <strain evidence="3">K20</strain>
    </source>
</reference>
<feature type="transmembrane region" description="Helical" evidence="1">
    <location>
        <begin position="31"/>
        <end position="51"/>
    </location>
</feature>
<evidence type="ECO:0000259" key="2">
    <source>
        <dbReference type="PROSITE" id="PS51444"/>
    </source>
</evidence>
<dbReference type="EMBL" id="MG739438">
    <property type="protein sequence ID" value="AUT31330.1"/>
    <property type="molecule type" value="Genomic_DNA"/>
</dbReference>
<name>A0A2K9RC65_ECOLX</name>
<gene>
    <name evidence="3" type="primary">k20-07</name>
</gene>